<keyword evidence="4 8" id="KW-0812">Transmembrane</keyword>
<evidence type="ECO:0000256" key="2">
    <source>
        <dbReference type="ARBA" id="ARBA00005327"/>
    </source>
</evidence>
<accession>A0A6P8YY29</accession>
<organism evidence="10">
    <name type="scientific">Thrips palmi</name>
    <name type="common">Melon thrips</name>
    <dbReference type="NCBI Taxonomy" id="161013"/>
    <lineage>
        <taxon>Eukaryota</taxon>
        <taxon>Metazoa</taxon>
        <taxon>Ecdysozoa</taxon>
        <taxon>Arthropoda</taxon>
        <taxon>Hexapoda</taxon>
        <taxon>Insecta</taxon>
        <taxon>Pterygota</taxon>
        <taxon>Neoptera</taxon>
        <taxon>Paraneoptera</taxon>
        <taxon>Thysanoptera</taxon>
        <taxon>Terebrantia</taxon>
        <taxon>Thripoidea</taxon>
        <taxon>Thripidae</taxon>
        <taxon>Thrips</taxon>
    </lineage>
</organism>
<evidence type="ECO:0000256" key="4">
    <source>
        <dbReference type="ARBA" id="ARBA00022692"/>
    </source>
</evidence>
<comment type="similarity">
    <text evidence="2">Belongs to the insect chemoreceptor superfamily. Gustatory receptor (GR) family. Gr5a subfamily.</text>
</comment>
<keyword evidence="5 8" id="KW-1133">Transmembrane helix</keyword>
<feature type="transmembrane region" description="Helical" evidence="8">
    <location>
        <begin position="22"/>
        <end position="46"/>
    </location>
</feature>
<keyword evidence="7" id="KW-0675">Receptor</keyword>
<dbReference type="Pfam" id="PF06151">
    <property type="entry name" value="Trehalose_recp"/>
    <property type="match status" value="1"/>
</dbReference>
<evidence type="ECO:0000256" key="8">
    <source>
        <dbReference type="SAM" id="Phobius"/>
    </source>
</evidence>
<comment type="subcellular location">
    <subcellularLocation>
        <location evidence="1">Cell membrane</location>
        <topology evidence="1">Multi-pass membrane protein</topology>
    </subcellularLocation>
</comment>
<dbReference type="GO" id="GO:0033041">
    <property type="term" value="F:sweet taste receptor activity"/>
    <property type="evidence" value="ECO:0007669"/>
    <property type="project" value="TreeGrafter"/>
</dbReference>
<dbReference type="RefSeq" id="XP_034239147.1">
    <property type="nucleotide sequence ID" value="XM_034383256.1"/>
</dbReference>
<evidence type="ECO:0000256" key="3">
    <source>
        <dbReference type="ARBA" id="ARBA00022475"/>
    </source>
</evidence>
<feature type="transmembrane region" description="Helical" evidence="8">
    <location>
        <begin position="93"/>
        <end position="110"/>
    </location>
</feature>
<dbReference type="PANTHER" id="PTHR21421:SF29">
    <property type="entry name" value="GUSTATORY RECEPTOR 5A FOR TREHALOSE-RELATED"/>
    <property type="match status" value="1"/>
</dbReference>
<evidence type="ECO:0000256" key="7">
    <source>
        <dbReference type="ARBA" id="ARBA00023170"/>
    </source>
</evidence>
<name>A0A6P8YY29_THRPL</name>
<dbReference type="PANTHER" id="PTHR21421">
    <property type="entry name" value="GUSTATORY RECEPTOR"/>
    <property type="match status" value="1"/>
</dbReference>
<sequence>MRCIQMLPVAEYGPWNAAFVPLMNIFCTVAWNFGDLFVIVLSLSLVERFRQLNRNLQAVENKNLPNVVWRQLRETYNSLADLTRTLDEAITKFVLLSFAGNLYFICIHLLQGMRLIMDAYHYVYFFYSFGILLLRSCTVLLCSSAIHDESKKPRRVLHAVPSESYCSEVRRFLAQVNTDHVALTGYNFFYVTRSLMLTMAGTIVTYEVLLIQFQGVRGSSSSPPAAKEFNITHAESYVIYS</sequence>
<evidence type="ECO:0000256" key="5">
    <source>
        <dbReference type="ARBA" id="ARBA00022989"/>
    </source>
</evidence>
<dbReference type="InParanoid" id="A0A6P8YY29"/>
<dbReference type="OrthoDB" id="5800391at2759"/>
<evidence type="ECO:0000256" key="1">
    <source>
        <dbReference type="ARBA" id="ARBA00004651"/>
    </source>
</evidence>
<dbReference type="GO" id="GO:0005886">
    <property type="term" value="C:plasma membrane"/>
    <property type="evidence" value="ECO:0007669"/>
    <property type="project" value="UniProtKB-SubCell"/>
</dbReference>
<dbReference type="InterPro" id="IPR009318">
    <property type="entry name" value="Gustatory_rcpt"/>
</dbReference>
<evidence type="ECO:0000313" key="9">
    <source>
        <dbReference type="Proteomes" id="UP000515158"/>
    </source>
</evidence>
<keyword evidence="3" id="KW-1003">Cell membrane</keyword>
<keyword evidence="9" id="KW-1185">Reference proteome</keyword>
<feature type="transmembrane region" description="Helical" evidence="8">
    <location>
        <begin position="122"/>
        <end position="146"/>
    </location>
</feature>
<dbReference type="AlphaFoldDB" id="A0A6P8YY29"/>
<proteinExistence type="inferred from homology"/>
<dbReference type="KEGG" id="tpal:117644071"/>
<gene>
    <name evidence="10" type="primary">LOC117644071</name>
</gene>
<keyword evidence="6 8" id="KW-0472">Membrane</keyword>
<reference evidence="10" key="1">
    <citation type="submission" date="2025-08" db="UniProtKB">
        <authorList>
            <consortium name="RefSeq"/>
        </authorList>
    </citation>
    <scope>IDENTIFICATION</scope>
    <source>
        <tissue evidence="10">Total insect</tissue>
    </source>
</reference>
<evidence type="ECO:0000256" key="6">
    <source>
        <dbReference type="ARBA" id="ARBA00023136"/>
    </source>
</evidence>
<protein>
    <submittedName>
        <fullName evidence="10">Gustatory receptor for sugar taste 64f-like</fullName>
    </submittedName>
</protein>
<dbReference type="Proteomes" id="UP000515158">
    <property type="component" value="Unplaced"/>
</dbReference>
<dbReference type="GeneID" id="117644071"/>
<evidence type="ECO:0000313" key="10">
    <source>
        <dbReference type="RefSeq" id="XP_034239147.1"/>
    </source>
</evidence>